<keyword evidence="2" id="KW-0808">Transferase</keyword>
<dbReference type="EC" id="2.3.1.-" evidence="2"/>
<evidence type="ECO:0000259" key="1">
    <source>
        <dbReference type="PROSITE" id="PS51186"/>
    </source>
</evidence>
<dbReference type="InterPro" id="IPR000182">
    <property type="entry name" value="GNAT_dom"/>
</dbReference>
<evidence type="ECO:0000313" key="3">
    <source>
        <dbReference type="Proteomes" id="UP001367922"/>
    </source>
</evidence>
<organism evidence="2 3">
    <name type="scientific">Bacillus yunxiaonensis</name>
    <dbReference type="NCBI Taxonomy" id="3127665"/>
    <lineage>
        <taxon>Bacteria</taxon>
        <taxon>Bacillati</taxon>
        <taxon>Bacillota</taxon>
        <taxon>Bacilli</taxon>
        <taxon>Bacillales</taxon>
        <taxon>Bacillaceae</taxon>
        <taxon>Bacillus</taxon>
    </lineage>
</organism>
<dbReference type="PROSITE" id="PS51186">
    <property type="entry name" value="GNAT"/>
    <property type="match status" value="1"/>
</dbReference>
<dbReference type="EMBL" id="JBAWSV010000001">
    <property type="protein sequence ID" value="MEI4828130.1"/>
    <property type="molecule type" value="Genomic_DNA"/>
</dbReference>
<proteinExistence type="predicted"/>
<dbReference type="Proteomes" id="UP001367922">
    <property type="component" value="Unassembled WGS sequence"/>
</dbReference>
<reference evidence="2 3" key="1">
    <citation type="submission" date="2024-01" db="EMBL/GenBank/DDBJ databases">
        <title>Seven novel Bacillus-like species.</title>
        <authorList>
            <person name="Liu G."/>
        </authorList>
    </citation>
    <scope>NUCLEOTIDE SEQUENCE [LARGE SCALE GENOMIC DNA]</scope>
    <source>
        <strain evidence="2 3">FJAT-53711</strain>
    </source>
</reference>
<evidence type="ECO:0000313" key="2">
    <source>
        <dbReference type="EMBL" id="MEI4828130.1"/>
    </source>
</evidence>
<gene>
    <name evidence="2" type="ORF">WAX78_01435</name>
</gene>
<dbReference type="InterPro" id="IPR016181">
    <property type="entry name" value="Acyl_CoA_acyltransferase"/>
</dbReference>
<dbReference type="SUPFAM" id="SSF55729">
    <property type="entry name" value="Acyl-CoA N-acyltransferases (Nat)"/>
    <property type="match status" value="1"/>
</dbReference>
<protein>
    <submittedName>
        <fullName evidence="2">GNAT family N-acetyltransferase</fullName>
        <ecNumber evidence="2">2.3.1.-</ecNumber>
    </submittedName>
</protein>
<sequence length="294" mass="34884">MDNLTICVNYAFENERREQLYGLFERVFHIPVHTLQDFYKKGFWDETYSPFTLFEEDKAIANVSMFSMPMMVGGERIKAAGIQSVMTHPDYRNKGLMKQLFCEALKSIDEEYTYSFLFTETPELYTLFGFRIVKEYISTMQYEKNELQLSAIRKLDFFDGEDLQLIKDVFENKEYLSRAFAPLHYQSSFYLHMYDEKWNDKLYFSEEIKAILIYEVVDGVLKLYGVISEFMPVLDELCAVIPEAFHTIDFYFSPDQLGVEDFKLKLYESNKYFMVRGELPIEINECKFPILAEF</sequence>
<dbReference type="PANTHER" id="PTHR37817:SF1">
    <property type="entry name" value="N-ACETYLTRANSFERASE EIS"/>
    <property type="match status" value="1"/>
</dbReference>
<dbReference type="CDD" id="cd04301">
    <property type="entry name" value="NAT_SF"/>
    <property type="match status" value="1"/>
</dbReference>
<feature type="domain" description="N-acetyltransferase" evidence="1">
    <location>
        <begin position="6"/>
        <end position="148"/>
    </location>
</feature>
<dbReference type="Pfam" id="PF13527">
    <property type="entry name" value="Acetyltransf_9"/>
    <property type="match status" value="1"/>
</dbReference>
<accession>A0ABU8FQ71</accession>
<name>A0ABU8FQ71_9BACI</name>
<dbReference type="InterPro" id="IPR051554">
    <property type="entry name" value="Acetyltransferase_Eis"/>
</dbReference>
<keyword evidence="2" id="KW-0012">Acyltransferase</keyword>
<comment type="caution">
    <text evidence="2">The sequence shown here is derived from an EMBL/GenBank/DDBJ whole genome shotgun (WGS) entry which is preliminary data.</text>
</comment>
<keyword evidence="3" id="KW-1185">Reference proteome</keyword>
<dbReference type="GO" id="GO:0016746">
    <property type="term" value="F:acyltransferase activity"/>
    <property type="evidence" value="ECO:0007669"/>
    <property type="project" value="UniProtKB-KW"/>
</dbReference>
<dbReference type="Gene3D" id="3.40.630.30">
    <property type="match status" value="1"/>
</dbReference>
<dbReference type="RefSeq" id="WP_336480529.1">
    <property type="nucleotide sequence ID" value="NZ_JBAWSV010000001.1"/>
</dbReference>
<dbReference type="PANTHER" id="PTHR37817">
    <property type="entry name" value="N-ACETYLTRANSFERASE EIS"/>
    <property type="match status" value="1"/>
</dbReference>